<dbReference type="SUPFAM" id="SSF117916">
    <property type="entry name" value="Fe-S cluster assembly (FSCA) domain-like"/>
    <property type="match status" value="1"/>
</dbReference>
<evidence type="ECO:0000256" key="1">
    <source>
        <dbReference type="ARBA" id="ARBA00022714"/>
    </source>
</evidence>
<protein>
    <submittedName>
        <fullName evidence="10">Nitrite reductase/ring-hydroxylating ferredoxin subunit</fullName>
    </submittedName>
</protein>
<keyword evidence="2" id="KW-0479">Metal-binding</keyword>
<evidence type="ECO:0000313" key="11">
    <source>
        <dbReference type="Proteomes" id="UP000319213"/>
    </source>
</evidence>
<dbReference type="GO" id="GO:0005506">
    <property type="term" value="F:iron ion binding"/>
    <property type="evidence" value="ECO:0007669"/>
    <property type="project" value="InterPro"/>
</dbReference>
<feature type="domain" description="Rieske" evidence="9">
    <location>
        <begin position="209"/>
        <end position="310"/>
    </location>
</feature>
<proteinExistence type="inferred from homology"/>
<evidence type="ECO:0000256" key="3">
    <source>
        <dbReference type="ARBA" id="ARBA00023004"/>
    </source>
</evidence>
<keyword evidence="1" id="KW-0001">2Fe-2S</keyword>
<evidence type="ECO:0000256" key="7">
    <source>
        <dbReference type="ARBA" id="ARBA00049958"/>
    </source>
</evidence>
<evidence type="ECO:0000256" key="6">
    <source>
        <dbReference type="ARBA" id="ARBA00038001"/>
    </source>
</evidence>
<dbReference type="Gene3D" id="2.102.10.10">
    <property type="entry name" value="Rieske [2Fe-2S] iron-sulphur domain"/>
    <property type="match status" value="1"/>
</dbReference>
<feature type="region of interest" description="Disordered" evidence="8">
    <location>
        <begin position="1"/>
        <end position="26"/>
    </location>
</feature>
<dbReference type="InterPro" id="IPR001075">
    <property type="entry name" value="NIF_FeS_clus_asmbl_NifU_C"/>
</dbReference>
<reference evidence="10 11" key="1">
    <citation type="submission" date="2019-06" db="EMBL/GenBank/DDBJ databases">
        <title>Sequencing the genomes of 1000 actinobacteria strains.</title>
        <authorList>
            <person name="Klenk H.-P."/>
        </authorList>
    </citation>
    <scope>NUCLEOTIDE SEQUENCE [LARGE SCALE GENOMIC DNA]</scope>
    <source>
        <strain evidence="10 11">DSM 43186</strain>
    </source>
</reference>
<dbReference type="RefSeq" id="WP_229788155.1">
    <property type="nucleotide sequence ID" value="NZ_BMPV01000001.1"/>
</dbReference>
<keyword evidence="11" id="KW-1185">Reference proteome</keyword>
<keyword evidence="3" id="KW-0408">Iron</keyword>
<name>A0A543IY13_9ACTN</name>
<dbReference type="GO" id="GO:0016226">
    <property type="term" value="P:iron-sulfur cluster assembly"/>
    <property type="evidence" value="ECO:0007669"/>
    <property type="project" value="InterPro"/>
</dbReference>
<dbReference type="GO" id="GO:0016705">
    <property type="term" value="F:oxidoreductase activity, acting on paired donors, with incorporation or reduction of molecular oxygen"/>
    <property type="evidence" value="ECO:0007669"/>
    <property type="project" value="UniProtKB-ARBA"/>
</dbReference>
<dbReference type="GO" id="GO:0051537">
    <property type="term" value="F:2 iron, 2 sulfur cluster binding"/>
    <property type="evidence" value="ECO:0007669"/>
    <property type="project" value="UniProtKB-KW"/>
</dbReference>
<accession>A0A543IY13</accession>
<evidence type="ECO:0000256" key="8">
    <source>
        <dbReference type="SAM" id="MobiDB-lite"/>
    </source>
</evidence>
<dbReference type="PROSITE" id="PS51296">
    <property type="entry name" value="RIESKE"/>
    <property type="match status" value="1"/>
</dbReference>
<dbReference type="Gene3D" id="3.30.300.130">
    <property type="entry name" value="Fe-S cluster assembly (FSCA)"/>
    <property type="match status" value="1"/>
</dbReference>
<dbReference type="Proteomes" id="UP000319213">
    <property type="component" value="Unassembled WGS sequence"/>
</dbReference>
<evidence type="ECO:0000313" key="10">
    <source>
        <dbReference type="EMBL" id="TQM75456.1"/>
    </source>
</evidence>
<comment type="function">
    <text evidence="7">May be involved in the formation or repair of [Fe-S] clusters present in iron-sulfur proteins.</text>
</comment>
<dbReference type="GO" id="GO:0004497">
    <property type="term" value="F:monooxygenase activity"/>
    <property type="evidence" value="ECO:0007669"/>
    <property type="project" value="UniProtKB-ARBA"/>
</dbReference>
<dbReference type="InterPro" id="IPR036922">
    <property type="entry name" value="Rieske_2Fe-2S_sf"/>
</dbReference>
<gene>
    <name evidence="10" type="ORF">FHX40_2164</name>
</gene>
<dbReference type="PANTHER" id="PTHR21496:SF0">
    <property type="entry name" value="RIESKE DOMAIN-CONTAINING PROTEIN"/>
    <property type="match status" value="1"/>
</dbReference>
<dbReference type="AlphaFoldDB" id="A0A543IY13"/>
<dbReference type="EMBL" id="VFPQ01000001">
    <property type="protein sequence ID" value="TQM75456.1"/>
    <property type="molecule type" value="Genomic_DNA"/>
</dbReference>
<evidence type="ECO:0000256" key="2">
    <source>
        <dbReference type="ARBA" id="ARBA00022723"/>
    </source>
</evidence>
<comment type="caution">
    <text evidence="10">The sequence shown here is derived from an EMBL/GenBank/DDBJ whole genome shotgun (WGS) entry which is preliminary data.</text>
</comment>
<dbReference type="PANTHER" id="PTHR21496">
    <property type="entry name" value="FERREDOXIN-RELATED"/>
    <property type="match status" value="1"/>
</dbReference>
<dbReference type="Pfam" id="PF01106">
    <property type="entry name" value="NifU"/>
    <property type="match status" value="1"/>
</dbReference>
<dbReference type="InterPro" id="IPR034904">
    <property type="entry name" value="FSCA_dom_sf"/>
</dbReference>
<dbReference type="InterPro" id="IPR017941">
    <property type="entry name" value="Rieske_2Fe-2S"/>
</dbReference>
<comment type="similarity">
    <text evidence="6">Belongs to the bacterial ring-hydroxylating dioxygenase ferredoxin component family.</text>
</comment>
<dbReference type="SUPFAM" id="SSF50022">
    <property type="entry name" value="ISP domain"/>
    <property type="match status" value="1"/>
</dbReference>
<organism evidence="10 11">
    <name type="scientific">Thermopolyspora flexuosa</name>
    <dbReference type="NCBI Taxonomy" id="103836"/>
    <lineage>
        <taxon>Bacteria</taxon>
        <taxon>Bacillati</taxon>
        <taxon>Actinomycetota</taxon>
        <taxon>Actinomycetes</taxon>
        <taxon>Streptosporangiales</taxon>
        <taxon>Streptosporangiaceae</taxon>
        <taxon>Thermopolyspora</taxon>
    </lineage>
</organism>
<sequence>MTDEDDPMTTTPHAGPATKPDTTGPDITELAARVDEAARRVAELDEPARKAAEELRQAVEAVHRAGLVTIVRRMRADEHARELLFALVDEPEVRMLLMLHGIIRPDPATEAARVLAGLRPWLREQGADAELVAVEDGVAHVRLDGGGPACSGTTAVLRDTVERAIVDAVPAIHRVEYAPSRPAATFIPLTAIRVGRPDAADTPPAAEGWVRTMPVDQVPQGVVTPMRLAAGGREVEVIVVRLADRITAYVNACAHQGLPLDAALVDAEDGTLTCPWHGLCYDARSGECLSLPGAALRPLPVRVAGGEVWIQATAAEGEAG</sequence>
<dbReference type="CDD" id="cd03467">
    <property type="entry name" value="Rieske"/>
    <property type="match status" value="1"/>
</dbReference>
<dbReference type="Pfam" id="PF00355">
    <property type="entry name" value="Rieske"/>
    <property type="match status" value="1"/>
</dbReference>
<evidence type="ECO:0000256" key="5">
    <source>
        <dbReference type="ARBA" id="ARBA00034078"/>
    </source>
</evidence>
<evidence type="ECO:0000256" key="4">
    <source>
        <dbReference type="ARBA" id="ARBA00023014"/>
    </source>
</evidence>
<comment type="cofactor">
    <cofactor evidence="5">
        <name>[2Fe-2S] cluster</name>
        <dbReference type="ChEBI" id="CHEBI:190135"/>
    </cofactor>
</comment>
<evidence type="ECO:0000259" key="9">
    <source>
        <dbReference type="PROSITE" id="PS51296"/>
    </source>
</evidence>
<keyword evidence="4" id="KW-0411">Iron-sulfur</keyword>